<feature type="region of interest" description="Disordered" evidence="3">
    <location>
        <begin position="79"/>
        <end position="328"/>
    </location>
</feature>
<dbReference type="PROSITE" id="PS51513">
    <property type="entry name" value="FFD"/>
    <property type="match status" value="1"/>
</dbReference>
<feature type="region of interest" description="Disordered" evidence="3">
    <location>
        <begin position="706"/>
        <end position="800"/>
    </location>
</feature>
<dbReference type="Pfam" id="PF12701">
    <property type="entry name" value="LSM14"/>
    <property type="match status" value="1"/>
</dbReference>
<dbReference type="Gene3D" id="2.30.30.100">
    <property type="match status" value="1"/>
</dbReference>
<dbReference type="PROSITE" id="PS51536">
    <property type="entry name" value="TFG"/>
    <property type="match status" value="1"/>
</dbReference>
<evidence type="ECO:0008006" key="11">
    <source>
        <dbReference type="Google" id="ProtNLM"/>
    </source>
</evidence>
<dbReference type="SUPFAM" id="SSF50182">
    <property type="entry name" value="Sm-like ribonucleoproteins"/>
    <property type="match status" value="1"/>
</dbReference>
<dbReference type="OrthoDB" id="346910at2759"/>
<feature type="region of interest" description="Disordered" evidence="3">
    <location>
        <begin position="441"/>
        <end position="468"/>
    </location>
</feature>
<feature type="compositionally biased region" description="Basic and acidic residues" evidence="3">
    <location>
        <begin position="777"/>
        <end position="789"/>
    </location>
</feature>
<dbReference type="InterPro" id="IPR025761">
    <property type="entry name" value="FFD_box"/>
</dbReference>
<dbReference type="InterPro" id="IPR025768">
    <property type="entry name" value="TFG_box"/>
</dbReference>
<feature type="compositionally biased region" description="Acidic residues" evidence="3">
    <location>
        <begin position="747"/>
        <end position="769"/>
    </location>
</feature>
<gene>
    <name evidence="9" type="ORF">EPUS_03244</name>
</gene>
<feature type="compositionally biased region" description="Low complexity" evidence="3">
    <location>
        <begin position="124"/>
        <end position="149"/>
    </location>
</feature>
<dbReference type="CDD" id="cd01736">
    <property type="entry name" value="LSm14_N"/>
    <property type="match status" value="1"/>
</dbReference>
<feature type="domain" description="FFD box profile" evidence="7">
    <location>
        <begin position="477"/>
        <end position="493"/>
    </location>
</feature>
<dbReference type="Proteomes" id="UP000019373">
    <property type="component" value="Unassembled WGS sequence"/>
</dbReference>
<dbReference type="InterPro" id="IPR010920">
    <property type="entry name" value="LSM_dom_sf"/>
</dbReference>
<dbReference type="OMA" id="KNTTVVW"/>
<feature type="domain" description="DFDF" evidence="6">
    <location>
        <begin position="408"/>
        <end position="444"/>
    </location>
</feature>
<feature type="compositionally biased region" description="Basic and acidic residues" evidence="3">
    <location>
        <begin position="508"/>
        <end position="517"/>
    </location>
</feature>
<feature type="transmembrane region" description="Helical" evidence="4">
    <location>
        <begin position="850"/>
        <end position="874"/>
    </location>
</feature>
<dbReference type="InterPro" id="IPR035984">
    <property type="entry name" value="Acyl-CoA-binding_sf"/>
</dbReference>
<name>U1HVW2_ENDPU</name>
<evidence type="ECO:0000256" key="2">
    <source>
        <dbReference type="PROSITE-ProRule" id="PRU00869"/>
    </source>
</evidence>
<evidence type="ECO:0000259" key="7">
    <source>
        <dbReference type="PROSITE" id="PS51513"/>
    </source>
</evidence>
<feature type="compositionally biased region" description="Polar residues" evidence="3">
    <location>
        <begin position="790"/>
        <end position="800"/>
    </location>
</feature>
<dbReference type="Gene3D" id="1.20.80.10">
    <property type="match status" value="1"/>
</dbReference>
<dbReference type="InterPro" id="IPR025762">
    <property type="entry name" value="DFDF"/>
</dbReference>
<evidence type="ECO:0000313" key="9">
    <source>
        <dbReference type="EMBL" id="ERF74860.1"/>
    </source>
</evidence>
<sequence>MEMDHLIGQRFNLISKSEIRYVGTLHEINPEQSTIALENVYSFGTEGRPAKDYIPASNQKFDYIVFRATDVKDIKVAEDHKENKQPDPNPPNDPAILNASRPSQPSPQAPQRRDQPPFPPPPNFTQHPQHQQQQPPPFQNYYPQYDRGYGPPPGGFPPGPGFQGMPYGPPPPSYYGPPGQSFINHGPFPPPPQMPIAPPGQRPPGLQAPNELPVNDRAQETPAGRSITPISTVSPAPGPTPPNESKPTLAEALAPVPSAPAPVAAPNDTVASTSKAPPTGPRSSRIVPAVPMTVNSKASAPILPVTTNGPLSTLSGNTAQPPAPKATAPTQIAMEEANRQARAAVATAMAKMNTNVQPVTAQPRPVAGGNAVDALTKKVGEMKTSDGPRGGGRGAARGQRGNFRAGANQGRKMEIPKSDYDFESANAKFNKEDTMKEAIASGSPIAGPSEDGMINGSADSTANGQKRKDSLPMVATEAYNKSSSFFDNISSEAKDREEGAGQNTGRGFRGEEIKKNLETFGQGSVDGGFRGRGRGGFRGRGRSYGGHRGYVSPDCQTLEHSQMADSVDRVFAQALRTVRRLPRPGSTRPPPSARLRLYGLYKQSMEGDVEAILSRPTLPSTHLPSNTDDSNHDESAEQMKRHGEARGEIEKWDAWHACAGLSRTDAKRRYIEVLIQTMKVYAAGTAEARELVDELEFVWDQIRSQRGSEESLRNTVRSGAGAAEPATGGLVEGRLRVLGPDESGQVVEDEDASIPEPELPDGDSADDENIRDAANNSERDPPRRIDRRSQPSASTRKWQRQVETALTKISTELAALREQIDELNSTSYYRSRFSIRRRKGVKRLLSWMRWILWIAVRQLAVDGLVVGLLLLWGLGRGDDRYQRWFTRRWAQFRKAIEGLKGRWRWVLAGIVARTGPARNIWSWSIIRDTRMASERSL</sequence>
<dbReference type="SMART" id="SM01199">
    <property type="entry name" value="FDF"/>
    <property type="match status" value="1"/>
</dbReference>
<feature type="compositionally biased region" description="Basic and acidic residues" evidence="3">
    <location>
        <begin position="629"/>
        <end position="645"/>
    </location>
</feature>
<evidence type="ECO:0000259" key="6">
    <source>
        <dbReference type="PROSITE" id="PS51512"/>
    </source>
</evidence>
<protein>
    <recommendedName>
        <fullName evidence="11">ACB domain-containing protein</fullName>
    </recommendedName>
</protein>
<evidence type="ECO:0000313" key="10">
    <source>
        <dbReference type="Proteomes" id="UP000019373"/>
    </source>
</evidence>
<dbReference type="SUPFAM" id="SSF47027">
    <property type="entry name" value="Acyl-CoA binding protein"/>
    <property type="match status" value="1"/>
</dbReference>
<dbReference type="InterPro" id="IPR014352">
    <property type="entry name" value="FERM/acyl-CoA-bd_prot_sf"/>
</dbReference>
<reference evidence="10" key="1">
    <citation type="journal article" date="2014" name="BMC Genomics">
        <title>Genome characteristics reveal the impact of lichenization on lichen-forming fungus Endocarpon pusillum Hedwig (Verrucariales, Ascomycota).</title>
        <authorList>
            <person name="Wang Y.-Y."/>
            <person name="Liu B."/>
            <person name="Zhang X.-Y."/>
            <person name="Zhou Q.-M."/>
            <person name="Zhang T."/>
            <person name="Li H."/>
            <person name="Yu Y.-F."/>
            <person name="Zhang X.-L."/>
            <person name="Hao X.-Y."/>
            <person name="Wang M."/>
            <person name="Wang L."/>
            <person name="Wei J.-C."/>
        </authorList>
    </citation>
    <scope>NUCLEOTIDE SEQUENCE [LARGE SCALE GENOMIC DNA]</scope>
    <source>
        <strain evidence="10">Z07020 / HMAS-L-300199</strain>
    </source>
</reference>
<dbReference type="PANTHER" id="PTHR13586">
    <property type="entry name" value="SCD6 PROTEIN-RELATED"/>
    <property type="match status" value="1"/>
</dbReference>
<dbReference type="AlphaFoldDB" id="U1HVW2"/>
<dbReference type="SMART" id="SM01271">
    <property type="entry name" value="LSM14"/>
    <property type="match status" value="1"/>
</dbReference>
<feature type="domain" description="TFG box profile" evidence="8">
    <location>
        <begin position="504"/>
        <end position="524"/>
    </location>
</feature>
<feature type="region of interest" description="Disordered" evidence="3">
    <location>
        <begin position="616"/>
        <end position="645"/>
    </location>
</feature>
<feature type="compositionally biased region" description="Pro residues" evidence="3">
    <location>
        <begin position="187"/>
        <end position="202"/>
    </location>
</feature>
<dbReference type="PROSITE" id="PS51228">
    <property type="entry name" value="ACB_2"/>
    <property type="match status" value="1"/>
</dbReference>
<feature type="compositionally biased region" description="Polar residues" evidence="3">
    <location>
        <begin position="617"/>
        <end position="628"/>
    </location>
</feature>
<evidence type="ECO:0000259" key="8">
    <source>
        <dbReference type="PROSITE" id="PS51536"/>
    </source>
</evidence>
<dbReference type="GO" id="GO:0000062">
    <property type="term" value="F:fatty-acyl-CoA binding"/>
    <property type="evidence" value="ECO:0007669"/>
    <property type="project" value="InterPro"/>
</dbReference>
<evidence type="ECO:0000256" key="1">
    <source>
        <dbReference type="PROSITE-ProRule" id="PRU00846"/>
    </source>
</evidence>
<feature type="compositionally biased region" description="Low complexity" evidence="3">
    <location>
        <begin position="396"/>
        <end position="407"/>
    </location>
</feature>
<keyword evidence="10" id="KW-1185">Reference proteome</keyword>
<dbReference type="InterPro" id="IPR025609">
    <property type="entry name" value="Lsm14-like_N"/>
</dbReference>
<dbReference type="Pfam" id="PF00887">
    <property type="entry name" value="ACBP"/>
    <property type="match status" value="1"/>
</dbReference>
<feature type="compositionally biased region" description="Pro residues" evidence="3">
    <location>
        <begin position="150"/>
        <end position="160"/>
    </location>
</feature>
<dbReference type="GO" id="GO:0000932">
    <property type="term" value="C:P-body"/>
    <property type="evidence" value="ECO:0007669"/>
    <property type="project" value="TreeGrafter"/>
</dbReference>
<dbReference type="InterPro" id="IPR019050">
    <property type="entry name" value="FDF_dom"/>
</dbReference>
<evidence type="ECO:0000256" key="4">
    <source>
        <dbReference type="SAM" id="Phobius"/>
    </source>
</evidence>
<feature type="compositionally biased region" description="Polar residues" evidence="3">
    <location>
        <begin position="305"/>
        <end position="317"/>
    </location>
</feature>
<dbReference type="GeneID" id="19238290"/>
<dbReference type="GO" id="GO:0033962">
    <property type="term" value="P:P-body assembly"/>
    <property type="evidence" value="ECO:0007669"/>
    <property type="project" value="TreeGrafter"/>
</dbReference>
<keyword evidence="4" id="KW-0812">Transmembrane</keyword>
<feature type="short sequence motif" description="FFD box" evidence="1">
    <location>
        <begin position="477"/>
        <end position="493"/>
    </location>
</feature>
<feature type="compositionally biased region" description="Basic residues" evidence="3">
    <location>
        <begin position="531"/>
        <end position="541"/>
    </location>
</feature>
<accession>U1HVW2</accession>
<feature type="short sequence motif" description="TFG box" evidence="2">
    <location>
        <begin position="504"/>
        <end position="524"/>
    </location>
</feature>
<keyword evidence="4" id="KW-1133">Transmembrane helix</keyword>
<feature type="domain" description="ACB" evidence="5">
    <location>
        <begin position="567"/>
        <end position="683"/>
    </location>
</feature>
<feature type="region of interest" description="Disordered" evidence="3">
    <location>
        <begin position="489"/>
        <end position="545"/>
    </location>
</feature>
<dbReference type="RefSeq" id="XP_007787864.1">
    <property type="nucleotide sequence ID" value="XM_007789674.1"/>
</dbReference>
<proteinExistence type="predicted"/>
<organism evidence="9 10">
    <name type="scientific">Endocarpon pusillum (strain Z07020 / HMAS-L-300199)</name>
    <name type="common">Lichen-forming fungus</name>
    <dbReference type="NCBI Taxonomy" id="1263415"/>
    <lineage>
        <taxon>Eukaryota</taxon>
        <taxon>Fungi</taxon>
        <taxon>Dikarya</taxon>
        <taxon>Ascomycota</taxon>
        <taxon>Pezizomycotina</taxon>
        <taxon>Eurotiomycetes</taxon>
        <taxon>Chaetothyriomycetidae</taxon>
        <taxon>Verrucariales</taxon>
        <taxon>Verrucariaceae</taxon>
        <taxon>Endocarpon</taxon>
    </lineage>
</organism>
<evidence type="ECO:0000259" key="5">
    <source>
        <dbReference type="PROSITE" id="PS51228"/>
    </source>
</evidence>
<evidence type="ECO:0000256" key="3">
    <source>
        <dbReference type="SAM" id="MobiDB-lite"/>
    </source>
</evidence>
<keyword evidence="4" id="KW-0472">Membrane</keyword>
<dbReference type="PROSITE" id="PS51512">
    <property type="entry name" value="DFDF"/>
    <property type="match status" value="1"/>
</dbReference>
<feature type="compositionally biased region" description="Low complexity" evidence="3">
    <location>
        <begin position="249"/>
        <end position="266"/>
    </location>
</feature>
<dbReference type="GO" id="GO:0003729">
    <property type="term" value="F:mRNA binding"/>
    <property type="evidence" value="ECO:0007669"/>
    <property type="project" value="TreeGrafter"/>
</dbReference>
<dbReference type="GO" id="GO:0034063">
    <property type="term" value="P:stress granule assembly"/>
    <property type="evidence" value="ECO:0007669"/>
    <property type="project" value="TreeGrafter"/>
</dbReference>
<dbReference type="Pfam" id="PF09532">
    <property type="entry name" value="FDF"/>
    <property type="match status" value="1"/>
</dbReference>
<dbReference type="eggNOG" id="KOG1073">
    <property type="taxonomic scope" value="Eukaryota"/>
</dbReference>
<feature type="region of interest" description="Disordered" evidence="3">
    <location>
        <begin position="381"/>
        <end position="419"/>
    </location>
</feature>
<dbReference type="PANTHER" id="PTHR13586:SF0">
    <property type="entry name" value="TRAILER HITCH, ISOFORM H"/>
    <property type="match status" value="1"/>
</dbReference>
<dbReference type="InterPro" id="IPR000582">
    <property type="entry name" value="Acyl-CoA-binding_protein"/>
</dbReference>
<dbReference type="EMBL" id="KE720866">
    <property type="protein sequence ID" value="ERF74860.1"/>
    <property type="molecule type" value="Genomic_DNA"/>
</dbReference>
<dbReference type="HOGENOM" id="CLU_312838_0_0_1"/>